<feature type="transmembrane region" description="Helical" evidence="3">
    <location>
        <begin position="279"/>
        <end position="298"/>
    </location>
</feature>
<dbReference type="InterPro" id="IPR011623">
    <property type="entry name" value="7TMR_DISM_rcpt_extracell_dom1"/>
</dbReference>
<feature type="transmembrane region" description="Helical" evidence="3">
    <location>
        <begin position="178"/>
        <end position="198"/>
    </location>
</feature>
<feature type="transmembrane region" description="Helical" evidence="3">
    <location>
        <begin position="335"/>
        <end position="354"/>
    </location>
</feature>
<dbReference type="PROSITE" id="PS50887">
    <property type="entry name" value="GGDEF"/>
    <property type="match status" value="1"/>
</dbReference>
<protein>
    <recommendedName>
        <fullName evidence="1">diguanylate cyclase</fullName>
        <ecNumber evidence="1">2.7.7.65</ecNumber>
    </recommendedName>
</protein>
<dbReference type="NCBIfam" id="TIGR00254">
    <property type="entry name" value="GGDEF"/>
    <property type="match status" value="1"/>
</dbReference>
<dbReference type="SUPFAM" id="SSF55073">
    <property type="entry name" value="Nucleotide cyclase"/>
    <property type="match status" value="1"/>
</dbReference>
<dbReference type="InterPro" id="IPR000160">
    <property type="entry name" value="GGDEF_dom"/>
</dbReference>
<sequence>MEMAVMQPRVYPRNPALKVLAFLAALLLWTGWTDRAAAEVILNHSLCHAVSETLSADSASPPPFSCIGDPQGYQRGSLWLRTNVDTYPVDPRNLVLLVHHSRFDRLKVSFTYADGRSLSQEVNSGNFGSHWRTGGQIAFEAPLRDARLLSITMRFDRLASANLLRMRMMTRGEANVQATALSISVAAALTLLLIGALYNTTLAFSLRRQFPLWQAAWAGCMLVWGTMWSQLHLFILPGLAGAVSAQTCTALSCLAVTMAAFSAVMALDRQVLPEPMRRITLTLAAAVAILGIPLTFMRQGPIETMAAVLGALILGVLIGVALCLGWAWRRGSVEARTFAGAWSLPMLALGSVQFVDTNTIFWGGGSQLLVLFAAAWQTLWLAAAASRTHARLRIEHDRARRAEAQAHELARRDPLTGLRNRRGFVEAAAPMFDVNRSGASPLALLLLDIDKFKRINDTHGHDAGDMVLVTIGNRIARWEGDMCKVARLGGEEFALMVAGMDGFALHRFAQSVRKGIAECNHAEAIGEGPVTVSIGVAEATPDSDFRELYRHADEALYSAKHEGRDRVVFYRAENAGHEAGDNPPIHAA</sequence>
<dbReference type="InterPro" id="IPR050469">
    <property type="entry name" value="Diguanylate_Cyclase"/>
</dbReference>
<dbReference type="PANTHER" id="PTHR45138:SF9">
    <property type="entry name" value="DIGUANYLATE CYCLASE DGCM-RELATED"/>
    <property type="match status" value="1"/>
</dbReference>
<keyword evidence="3" id="KW-1133">Transmembrane helix</keyword>
<dbReference type="CDD" id="cd01949">
    <property type="entry name" value="GGDEF"/>
    <property type="match status" value="1"/>
</dbReference>
<keyword evidence="3" id="KW-0812">Transmembrane</keyword>
<name>A0ABQ2J875_9SPHN</name>
<dbReference type="InterPro" id="IPR043128">
    <property type="entry name" value="Rev_trsase/Diguanyl_cyclase"/>
</dbReference>
<feature type="transmembrane region" description="Helical" evidence="3">
    <location>
        <begin position="360"/>
        <end position="383"/>
    </location>
</feature>
<feature type="transmembrane region" description="Helical" evidence="3">
    <location>
        <begin position="234"/>
        <end position="267"/>
    </location>
</feature>
<dbReference type="Pfam" id="PF00990">
    <property type="entry name" value="GGDEF"/>
    <property type="match status" value="1"/>
</dbReference>
<reference evidence="6" key="1">
    <citation type="journal article" date="2019" name="Int. J. Syst. Evol. Microbiol.">
        <title>The Global Catalogue of Microorganisms (GCM) 10K type strain sequencing project: providing services to taxonomists for standard genome sequencing and annotation.</title>
        <authorList>
            <consortium name="The Broad Institute Genomics Platform"/>
            <consortium name="The Broad Institute Genome Sequencing Center for Infectious Disease"/>
            <person name="Wu L."/>
            <person name="Ma J."/>
        </authorList>
    </citation>
    <scope>NUCLEOTIDE SEQUENCE [LARGE SCALE GENOMIC DNA]</scope>
    <source>
        <strain evidence="6">CGMCC 1.6784</strain>
    </source>
</reference>
<dbReference type="Pfam" id="PF07695">
    <property type="entry name" value="7TMR-DISM_7TM"/>
    <property type="match status" value="1"/>
</dbReference>
<keyword evidence="3" id="KW-0472">Membrane</keyword>
<keyword evidence="6" id="KW-1185">Reference proteome</keyword>
<dbReference type="EC" id="2.7.7.65" evidence="1"/>
<evidence type="ECO:0000313" key="5">
    <source>
        <dbReference type="EMBL" id="GGN41647.1"/>
    </source>
</evidence>
<feature type="transmembrane region" description="Helical" evidence="3">
    <location>
        <begin position="210"/>
        <end position="228"/>
    </location>
</feature>
<comment type="caution">
    <text evidence="5">The sequence shown here is derived from an EMBL/GenBank/DDBJ whole genome shotgun (WGS) entry which is preliminary data.</text>
</comment>
<feature type="domain" description="GGDEF" evidence="4">
    <location>
        <begin position="440"/>
        <end position="572"/>
    </location>
</feature>
<organism evidence="5 6">
    <name type="scientific">Novosphingobium indicum</name>
    <dbReference type="NCBI Taxonomy" id="462949"/>
    <lineage>
        <taxon>Bacteria</taxon>
        <taxon>Pseudomonadati</taxon>
        <taxon>Pseudomonadota</taxon>
        <taxon>Alphaproteobacteria</taxon>
        <taxon>Sphingomonadales</taxon>
        <taxon>Sphingomonadaceae</taxon>
        <taxon>Novosphingobium</taxon>
    </lineage>
</organism>
<dbReference type="Gene3D" id="3.30.70.270">
    <property type="match status" value="1"/>
</dbReference>
<evidence type="ECO:0000256" key="3">
    <source>
        <dbReference type="SAM" id="Phobius"/>
    </source>
</evidence>
<evidence type="ECO:0000313" key="6">
    <source>
        <dbReference type="Proteomes" id="UP000605099"/>
    </source>
</evidence>
<dbReference type="InterPro" id="IPR029787">
    <property type="entry name" value="Nucleotide_cyclase"/>
</dbReference>
<dbReference type="PANTHER" id="PTHR45138">
    <property type="entry name" value="REGULATORY COMPONENTS OF SENSORY TRANSDUCTION SYSTEM"/>
    <property type="match status" value="1"/>
</dbReference>
<evidence type="ECO:0000256" key="1">
    <source>
        <dbReference type="ARBA" id="ARBA00012528"/>
    </source>
</evidence>
<feature type="transmembrane region" description="Helical" evidence="3">
    <location>
        <begin position="304"/>
        <end position="328"/>
    </location>
</feature>
<dbReference type="EMBL" id="BMLK01000002">
    <property type="protein sequence ID" value="GGN41647.1"/>
    <property type="molecule type" value="Genomic_DNA"/>
</dbReference>
<proteinExistence type="predicted"/>
<accession>A0ABQ2J875</accession>
<evidence type="ECO:0000256" key="2">
    <source>
        <dbReference type="ARBA" id="ARBA00034247"/>
    </source>
</evidence>
<dbReference type="Proteomes" id="UP000605099">
    <property type="component" value="Unassembled WGS sequence"/>
</dbReference>
<comment type="catalytic activity">
    <reaction evidence="2">
        <text>2 GTP = 3',3'-c-di-GMP + 2 diphosphate</text>
        <dbReference type="Rhea" id="RHEA:24898"/>
        <dbReference type="ChEBI" id="CHEBI:33019"/>
        <dbReference type="ChEBI" id="CHEBI:37565"/>
        <dbReference type="ChEBI" id="CHEBI:58805"/>
        <dbReference type="EC" id="2.7.7.65"/>
    </reaction>
</comment>
<evidence type="ECO:0000259" key="4">
    <source>
        <dbReference type="PROSITE" id="PS50887"/>
    </source>
</evidence>
<gene>
    <name evidence="5" type="ORF">GCM10011349_03920</name>
</gene>
<dbReference type="SMART" id="SM00267">
    <property type="entry name" value="GGDEF"/>
    <property type="match status" value="1"/>
</dbReference>